<feature type="domain" description="HTH LytTR-type" evidence="9">
    <location>
        <begin position="135"/>
        <end position="238"/>
    </location>
</feature>
<dbReference type="PROSITE" id="PS50930">
    <property type="entry name" value="HTH_LYTTR"/>
    <property type="match status" value="1"/>
</dbReference>
<evidence type="ECO:0000256" key="1">
    <source>
        <dbReference type="ARBA" id="ARBA00018672"/>
    </source>
</evidence>
<dbReference type="InterPro" id="IPR046947">
    <property type="entry name" value="LytR-like"/>
</dbReference>
<keyword evidence="4" id="KW-0010">Activator</keyword>
<keyword evidence="7" id="KW-0597">Phosphoprotein</keyword>
<dbReference type="PROSITE" id="PS50110">
    <property type="entry name" value="RESPONSE_REGULATORY"/>
    <property type="match status" value="1"/>
</dbReference>
<dbReference type="SMART" id="SM00448">
    <property type="entry name" value="REC"/>
    <property type="match status" value="1"/>
</dbReference>
<dbReference type="Proteomes" id="UP000326961">
    <property type="component" value="Chromosome"/>
</dbReference>
<dbReference type="PANTHER" id="PTHR37299:SF3">
    <property type="entry name" value="STAGE 0 SPORULATION PROTEIN A HOMOLOG"/>
    <property type="match status" value="1"/>
</dbReference>
<evidence type="ECO:0000313" key="10">
    <source>
        <dbReference type="EMBL" id="QEZ70417.1"/>
    </source>
</evidence>
<dbReference type="Pfam" id="PF04397">
    <property type="entry name" value="LytTR"/>
    <property type="match status" value="1"/>
</dbReference>
<dbReference type="GO" id="GO:0003677">
    <property type="term" value="F:DNA binding"/>
    <property type="evidence" value="ECO:0007669"/>
    <property type="project" value="UniProtKB-KW"/>
</dbReference>
<protein>
    <recommendedName>
        <fullName evidence="1">Stage 0 sporulation protein A homolog</fullName>
    </recommendedName>
</protein>
<dbReference type="Gene3D" id="2.40.50.1020">
    <property type="entry name" value="LytTr DNA-binding domain"/>
    <property type="match status" value="1"/>
</dbReference>
<keyword evidence="2" id="KW-0963">Cytoplasm</keyword>
<comment type="function">
    <text evidence="5">May play the central regulatory role in sporulation. It may be an element of the effector pathway responsible for the activation of sporulation genes in response to nutritional stress. Spo0A may act in concert with spo0H (a sigma factor) to control the expression of some genes that are critical to the sporulation process.</text>
</comment>
<reference evidence="10 11" key="1">
    <citation type="submission" date="2018-09" db="EMBL/GenBank/DDBJ databases">
        <title>A clostridial neurotoxin that targets Anopheles mosquitoes.</title>
        <authorList>
            <person name="Contreras E."/>
            <person name="Masuyer G."/>
            <person name="Qureshi N."/>
            <person name="Chawla S."/>
            <person name="Lim H.L."/>
            <person name="Chen J."/>
            <person name="Stenmark P."/>
            <person name="Gill S."/>
        </authorList>
    </citation>
    <scope>NUCLEOTIDE SEQUENCE [LARGE SCALE GENOMIC DNA]</scope>
    <source>
        <strain evidence="10 11">Cbm</strain>
    </source>
</reference>
<dbReference type="AlphaFoldDB" id="A0A5P3XJ86"/>
<dbReference type="SMART" id="SM00850">
    <property type="entry name" value="LytTR"/>
    <property type="match status" value="1"/>
</dbReference>
<evidence type="ECO:0000256" key="7">
    <source>
        <dbReference type="PROSITE-ProRule" id="PRU00169"/>
    </source>
</evidence>
<dbReference type="SUPFAM" id="SSF52172">
    <property type="entry name" value="CheY-like"/>
    <property type="match status" value="1"/>
</dbReference>
<dbReference type="Gene3D" id="3.40.50.2300">
    <property type="match status" value="1"/>
</dbReference>
<comment type="function">
    <text evidence="6">Required for high-level post-exponential phase expression of a series of secreted proteins.</text>
</comment>
<feature type="modified residue" description="4-aspartylphosphate" evidence="7">
    <location>
        <position position="63"/>
    </location>
</feature>
<dbReference type="InterPro" id="IPR001789">
    <property type="entry name" value="Sig_transdc_resp-reg_receiver"/>
</dbReference>
<evidence type="ECO:0000256" key="4">
    <source>
        <dbReference type="ARBA" id="ARBA00023159"/>
    </source>
</evidence>
<evidence type="ECO:0000313" key="11">
    <source>
        <dbReference type="Proteomes" id="UP000326961"/>
    </source>
</evidence>
<dbReference type="InterPro" id="IPR007492">
    <property type="entry name" value="LytTR_DNA-bd_dom"/>
</dbReference>
<evidence type="ECO:0000256" key="6">
    <source>
        <dbReference type="ARBA" id="ARBA00037164"/>
    </source>
</evidence>
<organism evidence="10 11">
    <name type="scientific">Paraclostridium bifermentans</name>
    <name type="common">Clostridium bifermentans</name>
    <dbReference type="NCBI Taxonomy" id="1490"/>
    <lineage>
        <taxon>Bacteria</taxon>
        <taxon>Bacillati</taxon>
        <taxon>Bacillota</taxon>
        <taxon>Clostridia</taxon>
        <taxon>Peptostreptococcales</taxon>
        <taxon>Peptostreptococcaceae</taxon>
        <taxon>Paraclostridium</taxon>
    </lineage>
</organism>
<proteinExistence type="predicted"/>
<evidence type="ECO:0000259" key="9">
    <source>
        <dbReference type="PROSITE" id="PS50930"/>
    </source>
</evidence>
<dbReference type="EMBL" id="CP032452">
    <property type="protein sequence ID" value="QEZ70417.1"/>
    <property type="molecule type" value="Genomic_DNA"/>
</dbReference>
<keyword evidence="10" id="KW-0238">DNA-binding</keyword>
<evidence type="ECO:0000256" key="2">
    <source>
        <dbReference type="ARBA" id="ARBA00022490"/>
    </source>
</evidence>
<feature type="domain" description="Response regulatory" evidence="8">
    <location>
        <begin position="8"/>
        <end position="126"/>
    </location>
</feature>
<dbReference type="Pfam" id="PF00072">
    <property type="entry name" value="Response_reg"/>
    <property type="match status" value="1"/>
</dbReference>
<evidence type="ECO:0000259" key="8">
    <source>
        <dbReference type="PROSITE" id="PS50110"/>
    </source>
</evidence>
<evidence type="ECO:0000256" key="3">
    <source>
        <dbReference type="ARBA" id="ARBA00023012"/>
    </source>
</evidence>
<dbReference type="InterPro" id="IPR011006">
    <property type="entry name" value="CheY-like_superfamily"/>
</dbReference>
<dbReference type="PANTHER" id="PTHR37299">
    <property type="entry name" value="TRANSCRIPTIONAL REGULATOR-RELATED"/>
    <property type="match status" value="1"/>
</dbReference>
<sequence length="243" mass="28823">MEGVIRLKIAICDDEKIYRDTVKSYIAKFSKSIDTSITIFEYDSGLKLLDDINDKDFDLIILDIVMDDIDGIETAKKIRFLDKEVCIVFLTNYSEYAIKGYGLNVYEYLLKESLNEEKLKNIILEVKKNQKTRTIVLKMQKEIVKFNVDSIYFFEVNNRTITVHYDFNGDYETKSFYGKLEDIEKQLDGNFFYRSHRSYIVNIKKIRKIASREIFFDISQKAMVSRLKILELKEKYINYNLKD</sequence>
<accession>A0A5P3XJ86</accession>
<keyword evidence="3" id="KW-0902">Two-component regulatory system</keyword>
<dbReference type="GO" id="GO:0000156">
    <property type="term" value="F:phosphorelay response regulator activity"/>
    <property type="evidence" value="ECO:0007669"/>
    <property type="project" value="InterPro"/>
</dbReference>
<evidence type="ECO:0000256" key="5">
    <source>
        <dbReference type="ARBA" id="ARBA00024867"/>
    </source>
</evidence>
<name>A0A5P3XJ86_PARBF</name>
<gene>
    <name evidence="10" type="ORF">D4A35_16490</name>
</gene>